<accession>A0ABP5FKG0</accession>
<dbReference type="Proteomes" id="UP001500751">
    <property type="component" value="Unassembled WGS sequence"/>
</dbReference>
<name>A0ABP5FKG0_9ACTN</name>
<organism evidence="1 2">
    <name type="scientific">Catenulispora yoronensis</name>
    <dbReference type="NCBI Taxonomy" id="450799"/>
    <lineage>
        <taxon>Bacteria</taxon>
        <taxon>Bacillati</taxon>
        <taxon>Actinomycetota</taxon>
        <taxon>Actinomycetes</taxon>
        <taxon>Catenulisporales</taxon>
        <taxon>Catenulisporaceae</taxon>
        <taxon>Catenulispora</taxon>
    </lineage>
</organism>
<proteinExistence type="predicted"/>
<evidence type="ECO:0000313" key="1">
    <source>
        <dbReference type="EMBL" id="GAA2025929.1"/>
    </source>
</evidence>
<dbReference type="EMBL" id="BAAAQN010000011">
    <property type="protein sequence ID" value="GAA2025929.1"/>
    <property type="molecule type" value="Genomic_DNA"/>
</dbReference>
<sequence>MSSPWKAVYLSMVLATRRLPLLMPGSVPSLGSWQDAVQRLEAAGLVPATLAREQAERAQIRSLLAVRLAGFQSLPQQEPATPSALECGPDDMDTFFGVRRVPGSDAAVFLLGFLVTHLDAVDDAAWAGTSISASDWEVLRRGVHVVFGAAAPGSRVENTARDRTPPPDIDGHTAFARWKTGHRMFYVITQGISCALIATAHAAARGNAIATRAALEAATALSRSAAVAIRFTADFPAEVYRTAVRPRMTPPHAPPGFSGLAGRDHRELVRVYRTVGPVIATLDREQFAASEFRAATDEMFAAHQAVCCEFVGQRDPSLLTRSQGQTAVHVLAGLIRNRRGLLRAEVPRQSTGGSLFEANPFRHPQNENIPR</sequence>
<evidence type="ECO:0000313" key="2">
    <source>
        <dbReference type="Proteomes" id="UP001500751"/>
    </source>
</evidence>
<keyword evidence="2" id="KW-1185">Reference proteome</keyword>
<reference evidence="2" key="1">
    <citation type="journal article" date="2019" name="Int. J. Syst. Evol. Microbiol.">
        <title>The Global Catalogue of Microorganisms (GCM) 10K type strain sequencing project: providing services to taxonomists for standard genome sequencing and annotation.</title>
        <authorList>
            <consortium name="The Broad Institute Genomics Platform"/>
            <consortium name="The Broad Institute Genome Sequencing Center for Infectious Disease"/>
            <person name="Wu L."/>
            <person name="Ma J."/>
        </authorList>
    </citation>
    <scope>NUCLEOTIDE SEQUENCE [LARGE SCALE GENOMIC DNA]</scope>
    <source>
        <strain evidence="2">JCM 16014</strain>
    </source>
</reference>
<gene>
    <name evidence="1" type="ORF">GCM10009839_25290</name>
</gene>
<protein>
    <submittedName>
        <fullName evidence="1">Uncharacterized protein</fullName>
    </submittedName>
</protein>
<comment type="caution">
    <text evidence="1">The sequence shown here is derived from an EMBL/GenBank/DDBJ whole genome shotgun (WGS) entry which is preliminary data.</text>
</comment>